<evidence type="ECO:0000259" key="3">
    <source>
        <dbReference type="Pfam" id="PF03448"/>
    </source>
</evidence>
<feature type="transmembrane region" description="Helical" evidence="2">
    <location>
        <begin position="17"/>
        <end position="38"/>
    </location>
</feature>
<dbReference type="RefSeq" id="WP_041064666.1">
    <property type="nucleotide sequence ID" value="NZ_JXAL01000023.1"/>
</dbReference>
<evidence type="ECO:0000256" key="2">
    <source>
        <dbReference type="SAM" id="Phobius"/>
    </source>
</evidence>
<dbReference type="InterPro" id="IPR011002">
    <property type="entry name" value="FliG_a-hlx"/>
</dbReference>
<keyword evidence="2" id="KW-1133">Transmembrane helix</keyword>
<keyword evidence="2" id="KW-0812">Transmembrane</keyword>
<evidence type="ECO:0000313" key="4">
    <source>
        <dbReference type="EMBL" id="KIL35290.1"/>
    </source>
</evidence>
<evidence type="ECO:0000256" key="1">
    <source>
        <dbReference type="SAM" id="Coils"/>
    </source>
</evidence>
<dbReference type="EMBL" id="JXAL01000023">
    <property type="protein sequence ID" value="KIL35290.1"/>
    <property type="molecule type" value="Genomic_DNA"/>
</dbReference>
<feature type="domain" description="Magnesium transporter MgtE intracellular" evidence="3">
    <location>
        <begin position="150"/>
        <end position="201"/>
    </location>
</feature>
<dbReference type="SUPFAM" id="SSF158791">
    <property type="entry name" value="MgtE N-terminal domain-like"/>
    <property type="match status" value="1"/>
</dbReference>
<proteinExistence type="predicted"/>
<protein>
    <recommendedName>
        <fullName evidence="3">Magnesium transporter MgtE intracellular domain-containing protein</fullName>
    </recommendedName>
</protein>
<name>A0ABR5A421_9BACL</name>
<keyword evidence="2" id="KW-0472">Membrane</keyword>
<sequence length="303" mass="32863">MASIEDEKGSYSGFERLLFFVTPILFTAVLLGVLLLMFNNQWRNSALEIGNKIPLLSSILPDPAAPSSETLNTDEELTASSAKAKVDELQALLADREAALKQATEQSGRQKKQIDDLQTQVDQLNEKGSEEAITTDAYQKRISSLAAMYGKMTPSKAAPIFENMTKEESALVLSAMSETERGRVLERMNPKTAAEVTMLLKDADTVDHQQIAALQSRIKELEKKTGAASTSLDTAKLNKTFSAMKSKDAAALLLDMVIKDQSKVLQILAAVDDGARSGILSEMSAMNDKVTAALVSKMMPAKS</sequence>
<dbReference type="Pfam" id="PF03448">
    <property type="entry name" value="MgtE_N"/>
    <property type="match status" value="1"/>
</dbReference>
<organism evidence="4 5">
    <name type="scientific">Cohnella kolymensis</name>
    <dbReference type="NCBI Taxonomy" id="1590652"/>
    <lineage>
        <taxon>Bacteria</taxon>
        <taxon>Bacillati</taxon>
        <taxon>Bacillota</taxon>
        <taxon>Bacilli</taxon>
        <taxon>Bacillales</taxon>
        <taxon>Paenibacillaceae</taxon>
        <taxon>Cohnella</taxon>
    </lineage>
</organism>
<comment type="caution">
    <text evidence="4">The sequence shown here is derived from an EMBL/GenBank/DDBJ whole genome shotgun (WGS) entry which is preliminary data.</text>
</comment>
<gene>
    <name evidence="4" type="ORF">SD71_14745</name>
</gene>
<keyword evidence="1" id="KW-0175">Coiled coil</keyword>
<dbReference type="Proteomes" id="UP000054526">
    <property type="component" value="Unassembled WGS sequence"/>
</dbReference>
<dbReference type="InterPro" id="IPR006668">
    <property type="entry name" value="Mg_transptr_MgtE_intracell_dom"/>
</dbReference>
<reference evidence="4 5" key="1">
    <citation type="submission" date="2014-12" db="EMBL/GenBank/DDBJ databases">
        <title>Draft genome sequence of Cohnella kolymensis strain B-2846.</title>
        <authorList>
            <person name="Karlyshev A.V."/>
            <person name="Kudryashova E.B."/>
        </authorList>
    </citation>
    <scope>NUCLEOTIDE SEQUENCE [LARGE SCALE GENOMIC DNA]</scope>
    <source>
        <strain evidence="4 5">VKM B-2846</strain>
    </source>
</reference>
<keyword evidence="5" id="KW-1185">Reference proteome</keyword>
<dbReference type="SUPFAM" id="SSF48029">
    <property type="entry name" value="FliG"/>
    <property type="match status" value="1"/>
</dbReference>
<feature type="coiled-coil region" evidence="1">
    <location>
        <begin position="79"/>
        <end position="127"/>
    </location>
</feature>
<evidence type="ECO:0000313" key="5">
    <source>
        <dbReference type="Proteomes" id="UP000054526"/>
    </source>
</evidence>
<dbReference type="Gene3D" id="1.10.220.30">
    <property type="match status" value="1"/>
</dbReference>
<accession>A0ABR5A421</accession>